<keyword evidence="1" id="KW-0472">Membrane</keyword>
<feature type="transmembrane region" description="Helical" evidence="1">
    <location>
        <begin position="16"/>
        <end position="37"/>
    </location>
</feature>
<sequence length="446" mass="51867">MSSFDYTINNYSDVSAIATAIGALVTAVVMGFTIVAATAARKSTKLATEALEQARDNSRQDEFSRHFALLLEQHQVQQDIVKKHLDSMNNKVQEELSNIFYGYEFEDSWLMMKGHEVFSPYMRILYHLIKHISVFYEGDTASKMKYTSVVRSMIRNDVIFLVALNVSYIKCGGVYNQFEKYQRLLSEVDFFAHAIFDYDENRKMHNDSLNMEAHCYEIESNIEERMLRVMEGKGTEHFRRWNIVKNPFIVTLIIKNPEQIHARHSFDKVLENASDLYEQVKQEFLSDKFNFNSPVDFLSRFLGCYIVELTLLESSSDDYLNSLDIYSFPVVTEYYLNLSVDSALVDTAIEGKATYFLRRNGYGRYEQIPFLNFINACDIYRKKNKVYANVLNDVYKTECDEIIQEWIDFRDEIYSHSVLLTPEPLAVASPVTGAVQARRWLTRMLP</sequence>
<name>A0AAW8H3E3_9ENTR</name>
<evidence type="ECO:0008006" key="4">
    <source>
        <dbReference type="Google" id="ProtNLM"/>
    </source>
</evidence>
<keyword evidence="1" id="KW-0812">Transmembrane</keyword>
<gene>
    <name evidence="2" type="ORF">RBJ67_04285</name>
</gene>
<dbReference type="RefSeq" id="WP_306684040.1">
    <property type="nucleotide sequence ID" value="NZ_JAVDKR010000008.1"/>
</dbReference>
<comment type="caution">
    <text evidence="2">The sequence shown here is derived from an EMBL/GenBank/DDBJ whole genome shotgun (WGS) entry which is preliminary data.</text>
</comment>
<proteinExistence type="predicted"/>
<keyword evidence="1" id="KW-1133">Transmembrane helix</keyword>
<protein>
    <recommendedName>
        <fullName evidence="4">Phage abortive infection protein</fullName>
    </recommendedName>
</protein>
<dbReference type="Proteomes" id="UP001225042">
    <property type="component" value="Unassembled WGS sequence"/>
</dbReference>
<evidence type="ECO:0000313" key="2">
    <source>
        <dbReference type="EMBL" id="MDQ2255361.1"/>
    </source>
</evidence>
<dbReference type="EMBL" id="JAVDKS010000001">
    <property type="protein sequence ID" value="MDQ2255361.1"/>
    <property type="molecule type" value="Genomic_DNA"/>
</dbReference>
<keyword evidence="3" id="KW-1185">Reference proteome</keyword>
<accession>A0AAW8H3E3</accession>
<evidence type="ECO:0000313" key="3">
    <source>
        <dbReference type="Proteomes" id="UP001225042"/>
    </source>
</evidence>
<reference evidence="2 3" key="1">
    <citation type="submission" date="2023-08" db="EMBL/GenBank/DDBJ databases">
        <authorList>
            <person name="Dale J."/>
        </authorList>
    </citation>
    <scope>NUCLEOTIDE SEQUENCE [LARGE SCALE GENOMIC DNA]</scope>
    <source>
        <strain evidence="2 3">2023EL-00788</strain>
    </source>
</reference>
<dbReference type="AlphaFoldDB" id="A0AAW8H3E3"/>
<organism evidence="2 3">
    <name type="scientific">Enterobacter soli</name>
    <dbReference type="NCBI Taxonomy" id="885040"/>
    <lineage>
        <taxon>Bacteria</taxon>
        <taxon>Pseudomonadati</taxon>
        <taxon>Pseudomonadota</taxon>
        <taxon>Gammaproteobacteria</taxon>
        <taxon>Enterobacterales</taxon>
        <taxon>Enterobacteriaceae</taxon>
        <taxon>Enterobacter</taxon>
    </lineage>
</organism>
<evidence type="ECO:0000256" key="1">
    <source>
        <dbReference type="SAM" id="Phobius"/>
    </source>
</evidence>